<dbReference type="Gene3D" id="2.40.50.100">
    <property type="match status" value="1"/>
</dbReference>
<evidence type="ECO:0000256" key="2">
    <source>
        <dbReference type="ARBA" id="ARBA00022448"/>
    </source>
</evidence>
<dbReference type="PANTHER" id="PTHR30097">
    <property type="entry name" value="CATION EFFLUX SYSTEM PROTEIN CUSB"/>
    <property type="match status" value="1"/>
</dbReference>
<reference evidence="10 11" key="1">
    <citation type="submission" date="2014-08" db="EMBL/GenBank/DDBJ databases">
        <title>Whole genome shotgun sequence of Sphingomonas paucimobilis NBRC 13935.</title>
        <authorList>
            <person name="Hosoyama A."/>
            <person name="Hashimoto M."/>
            <person name="Hosoyama Y."/>
            <person name="Noguchi M."/>
            <person name="Uohara A."/>
            <person name="Ohji S."/>
            <person name="Katano-Makiyama Y."/>
            <person name="Ichikawa N."/>
            <person name="Kimura A."/>
            <person name="Yamazoe A."/>
            <person name="Fujita N."/>
        </authorList>
    </citation>
    <scope>NUCLEOTIDE SEQUENCE [LARGE SCALE GENOMIC DNA]</scope>
    <source>
        <strain evidence="10 11">NBRC 13935</strain>
    </source>
</reference>
<dbReference type="GO" id="GO:0060003">
    <property type="term" value="P:copper ion export"/>
    <property type="evidence" value="ECO:0007669"/>
    <property type="project" value="TreeGrafter"/>
</dbReference>
<evidence type="ECO:0000256" key="3">
    <source>
        <dbReference type="ARBA" id="ARBA00022833"/>
    </source>
</evidence>
<dbReference type="Pfam" id="PF25954">
    <property type="entry name" value="Beta-barrel_RND_2"/>
    <property type="match status" value="1"/>
</dbReference>
<comment type="similarity">
    <text evidence="1">Belongs to the membrane fusion protein (MFP) (TC 8.A.1) family.</text>
</comment>
<feature type="coiled-coil region" evidence="6">
    <location>
        <begin position="141"/>
        <end position="168"/>
    </location>
</feature>
<keyword evidence="7" id="KW-1133">Transmembrane helix</keyword>
<keyword evidence="11" id="KW-1185">Reference proteome</keyword>
<dbReference type="AlphaFoldDB" id="A0A0C9MRE1"/>
<dbReference type="GO" id="GO:0030288">
    <property type="term" value="C:outer membrane-bounded periplasmic space"/>
    <property type="evidence" value="ECO:0007669"/>
    <property type="project" value="TreeGrafter"/>
</dbReference>
<dbReference type="EMBL" id="BBJS01000016">
    <property type="protein sequence ID" value="GAN13281.1"/>
    <property type="molecule type" value="Genomic_DNA"/>
</dbReference>
<evidence type="ECO:0000259" key="8">
    <source>
        <dbReference type="Pfam" id="PF25954"/>
    </source>
</evidence>
<dbReference type="FunFam" id="2.40.30.170:FF:000010">
    <property type="entry name" value="Efflux RND transporter periplasmic adaptor subunit"/>
    <property type="match status" value="1"/>
</dbReference>
<dbReference type="GeneID" id="78526939"/>
<dbReference type="InterPro" id="IPR051909">
    <property type="entry name" value="MFP_Cation_Efflux"/>
</dbReference>
<dbReference type="RefSeq" id="WP_007403707.1">
    <property type="nucleotide sequence ID" value="NZ_BBJS01000016.1"/>
</dbReference>
<evidence type="ECO:0000256" key="6">
    <source>
        <dbReference type="SAM" id="Coils"/>
    </source>
</evidence>
<dbReference type="InterPro" id="IPR006143">
    <property type="entry name" value="RND_pump_MFP"/>
</dbReference>
<dbReference type="Gene3D" id="2.40.420.20">
    <property type="match status" value="1"/>
</dbReference>
<sequence length="420" mass="43766">MHANPADETLPETRRLSSAQQWRWVAIAAAVLVGALLLITLIGKLTHKEEVPPAPPPAGTLRLSKEQLAAMPTIRVGLGASGAQTMATGSITADATRSTPVLMPYAGQVVRVLADAGQVVRQGQPLLLIKTSDFVDARSSLFSAQAAYQNAQAQLVAAQRNADRQQQIYETAGGALKDYQQAKADLAAAQATARTAAAALGAARDKLAVLGKSQGEINRLEHSGQGSGIHDITTLVAPISGVVASRDVAPGQYVSQGGDKPVMTITDPSRVWLVAQVAESDAENVRVGDPVEVTTPAVPGRVFHATIDLVGAALDPETHRLPVRASIPNPDKALKPQMFASFAIQHLNAGEAIRVPAAAVIHEGDTARVWIERPDGLLVARDVTTGDSANGLVTITSGLKPGEKIVTSGALFVNEAGIGE</sequence>
<feature type="domain" description="CusB-like beta-barrel" evidence="8">
    <location>
        <begin position="270"/>
        <end position="345"/>
    </location>
</feature>
<keyword evidence="2" id="KW-0813">Transport</keyword>
<dbReference type="NCBIfam" id="TIGR01730">
    <property type="entry name" value="RND_mfp"/>
    <property type="match status" value="1"/>
</dbReference>
<dbReference type="Pfam" id="PF25975">
    <property type="entry name" value="CzcB_C"/>
    <property type="match status" value="1"/>
</dbReference>
<dbReference type="GO" id="GO:0046686">
    <property type="term" value="P:response to cadmium ion"/>
    <property type="evidence" value="ECO:0007669"/>
    <property type="project" value="UniProtKB-KW"/>
</dbReference>
<keyword evidence="4" id="KW-0105">Cadmium resistance</keyword>
<gene>
    <name evidence="10" type="ORF">SP6_16_00130</name>
</gene>
<feature type="transmembrane region" description="Helical" evidence="7">
    <location>
        <begin position="24"/>
        <end position="43"/>
    </location>
</feature>
<dbReference type="Gene3D" id="1.10.287.470">
    <property type="entry name" value="Helix hairpin bin"/>
    <property type="match status" value="1"/>
</dbReference>
<feature type="domain" description="CzcB-like C-terminal circularly permuted SH3-like" evidence="9">
    <location>
        <begin position="353"/>
        <end position="410"/>
    </location>
</feature>
<dbReference type="PANTHER" id="PTHR30097:SF15">
    <property type="entry name" value="CATION EFFLUX SYSTEM PROTEIN CUSB"/>
    <property type="match status" value="1"/>
</dbReference>
<accession>A0A0C9MRE1</accession>
<evidence type="ECO:0000256" key="4">
    <source>
        <dbReference type="ARBA" id="ARBA00043263"/>
    </source>
</evidence>
<evidence type="ECO:0000313" key="10">
    <source>
        <dbReference type="EMBL" id="GAN13281.1"/>
    </source>
</evidence>
<keyword evidence="7" id="KW-0812">Transmembrane</keyword>
<evidence type="ECO:0000256" key="7">
    <source>
        <dbReference type="SAM" id="Phobius"/>
    </source>
</evidence>
<dbReference type="Proteomes" id="UP000032025">
    <property type="component" value="Unassembled WGS sequence"/>
</dbReference>
<keyword evidence="6" id="KW-0175">Coiled coil</keyword>
<dbReference type="GO" id="GO:0022857">
    <property type="term" value="F:transmembrane transporter activity"/>
    <property type="evidence" value="ECO:0007669"/>
    <property type="project" value="InterPro"/>
</dbReference>
<dbReference type="InterPro" id="IPR058792">
    <property type="entry name" value="Beta-barrel_RND_2"/>
</dbReference>
<organism evidence="10 11">
    <name type="scientific">Sphingomonas paucimobilis NBRC 13935</name>
    <dbReference type="NCBI Taxonomy" id="1219050"/>
    <lineage>
        <taxon>Bacteria</taxon>
        <taxon>Pseudomonadati</taxon>
        <taxon>Pseudomonadota</taxon>
        <taxon>Alphaproteobacteria</taxon>
        <taxon>Sphingomonadales</taxon>
        <taxon>Sphingomonadaceae</taxon>
        <taxon>Sphingomonas</taxon>
    </lineage>
</organism>
<dbReference type="GO" id="GO:0015679">
    <property type="term" value="P:plasma membrane copper ion transport"/>
    <property type="evidence" value="ECO:0007669"/>
    <property type="project" value="TreeGrafter"/>
</dbReference>
<evidence type="ECO:0000256" key="5">
    <source>
        <dbReference type="ARBA" id="ARBA00058766"/>
    </source>
</evidence>
<keyword evidence="3" id="KW-0862">Zinc</keyword>
<evidence type="ECO:0000313" key="11">
    <source>
        <dbReference type="Proteomes" id="UP000032025"/>
    </source>
</evidence>
<dbReference type="Gene3D" id="2.40.30.170">
    <property type="match status" value="1"/>
</dbReference>
<dbReference type="GO" id="GO:0016020">
    <property type="term" value="C:membrane"/>
    <property type="evidence" value="ECO:0007669"/>
    <property type="project" value="InterPro"/>
</dbReference>
<dbReference type="GO" id="GO:0046914">
    <property type="term" value="F:transition metal ion binding"/>
    <property type="evidence" value="ECO:0007669"/>
    <property type="project" value="TreeGrafter"/>
</dbReference>
<dbReference type="FunFam" id="2.40.420.20:FF:000006">
    <property type="entry name" value="RND family efflux transporter MFP subunit"/>
    <property type="match status" value="1"/>
</dbReference>
<comment type="caution">
    <text evidence="10">The sequence shown here is derived from an EMBL/GenBank/DDBJ whole genome shotgun (WGS) entry which is preliminary data.</text>
</comment>
<evidence type="ECO:0000256" key="1">
    <source>
        <dbReference type="ARBA" id="ARBA00009477"/>
    </source>
</evidence>
<comment type="function">
    <text evidence="5">CzcA and CzcB together would act in zinc efflux nearly as effectively as the complete czc efflux system (CzcABC). The CzcB protein is thought to funnel zinc cations to the CzcA transport protein.</text>
</comment>
<dbReference type="SUPFAM" id="SSF111369">
    <property type="entry name" value="HlyD-like secretion proteins"/>
    <property type="match status" value="1"/>
</dbReference>
<name>A0A0C9MRE1_SPHPI</name>
<proteinExistence type="inferred from homology"/>
<protein>
    <submittedName>
        <fullName evidence="10">DNA, contig: SP616</fullName>
    </submittedName>
</protein>
<evidence type="ECO:0000259" key="9">
    <source>
        <dbReference type="Pfam" id="PF25975"/>
    </source>
</evidence>
<keyword evidence="7" id="KW-0472">Membrane</keyword>
<dbReference type="InterPro" id="IPR058649">
    <property type="entry name" value="CzcB_C"/>
</dbReference>